<comment type="subcellular location">
    <subcellularLocation>
        <location evidence="8">Cytoplasm</location>
    </subcellularLocation>
</comment>
<dbReference type="GO" id="GO:0005737">
    <property type="term" value="C:cytoplasm"/>
    <property type="evidence" value="ECO:0007669"/>
    <property type="project" value="UniProtKB-SubCell"/>
</dbReference>
<evidence type="ECO:0000256" key="2">
    <source>
        <dbReference type="ARBA" id="ARBA00022490"/>
    </source>
</evidence>
<feature type="binding site" evidence="8">
    <location>
        <position position="192"/>
    </location>
    <ligand>
        <name>Mg(2+)</name>
        <dbReference type="ChEBI" id="CHEBI:18420"/>
    </ligand>
</feature>
<keyword evidence="12" id="KW-1185">Reference proteome</keyword>
<dbReference type="InterPro" id="IPR006074">
    <property type="entry name" value="GTP1-OBG_CS"/>
</dbReference>
<dbReference type="PROSITE" id="PS51883">
    <property type="entry name" value="OBG"/>
    <property type="match status" value="1"/>
</dbReference>
<feature type="binding site" evidence="8">
    <location>
        <begin position="165"/>
        <end position="172"/>
    </location>
    <ligand>
        <name>GTP</name>
        <dbReference type="ChEBI" id="CHEBI:37565"/>
    </ligand>
</feature>
<dbReference type="GO" id="GO:0005525">
    <property type="term" value="F:GTP binding"/>
    <property type="evidence" value="ECO:0007669"/>
    <property type="project" value="UniProtKB-UniRule"/>
</dbReference>
<comment type="cofactor">
    <cofactor evidence="8">
        <name>Mg(2+)</name>
        <dbReference type="ChEBI" id="CHEBI:18420"/>
    </cofactor>
</comment>
<evidence type="ECO:0000256" key="4">
    <source>
        <dbReference type="ARBA" id="ARBA00022741"/>
    </source>
</evidence>
<organism evidence="11 12">
    <name type="scientific">Ehrlichia ruminantium</name>
    <name type="common">heartwater rickettsia</name>
    <name type="synonym">Cowdria ruminantium</name>
    <dbReference type="NCBI Taxonomy" id="779"/>
    <lineage>
        <taxon>Bacteria</taxon>
        <taxon>Pseudomonadati</taxon>
        <taxon>Pseudomonadota</taxon>
        <taxon>Alphaproteobacteria</taxon>
        <taxon>Rickettsiales</taxon>
        <taxon>Anaplasmataceae</taxon>
        <taxon>Ehrlichia</taxon>
    </lineage>
</organism>
<dbReference type="Pfam" id="PF01926">
    <property type="entry name" value="MMR_HSR1"/>
    <property type="match status" value="1"/>
</dbReference>
<dbReference type="PROSITE" id="PS51710">
    <property type="entry name" value="G_OBG"/>
    <property type="match status" value="1"/>
</dbReference>
<evidence type="ECO:0000313" key="12">
    <source>
        <dbReference type="Proteomes" id="UP000422822"/>
    </source>
</evidence>
<dbReference type="FunFam" id="2.70.210.12:FF:000001">
    <property type="entry name" value="GTPase Obg"/>
    <property type="match status" value="1"/>
</dbReference>
<keyword evidence="7 8" id="KW-0342">GTP-binding</keyword>
<name>A0AAE6QAX6_EHRRU</name>
<keyword evidence="5 8" id="KW-0378">Hydrolase</keyword>
<dbReference type="PROSITE" id="PS00905">
    <property type="entry name" value="GTP1_OBG"/>
    <property type="match status" value="1"/>
</dbReference>
<dbReference type="HAMAP" id="MF_01454">
    <property type="entry name" value="GTPase_Obg"/>
    <property type="match status" value="1"/>
</dbReference>
<dbReference type="Pfam" id="PF01018">
    <property type="entry name" value="GTP1_OBG"/>
    <property type="match status" value="1"/>
</dbReference>
<dbReference type="SUPFAM" id="SSF82051">
    <property type="entry name" value="Obg GTP-binding protein N-terminal domain"/>
    <property type="match status" value="1"/>
</dbReference>
<keyword evidence="2 8" id="KW-0963">Cytoplasm</keyword>
<dbReference type="InterPro" id="IPR027417">
    <property type="entry name" value="P-loop_NTPase"/>
</dbReference>
<feature type="binding site" evidence="8">
    <location>
        <begin position="190"/>
        <end position="194"/>
    </location>
    <ligand>
        <name>GTP</name>
        <dbReference type="ChEBI" id="CHEBI:37565"/>
    </ligand>
</feature>
<dbReference type="InterPro" id="IPR031167">
    <property type="entry name" value="G_OBG"/>
</dbReference>
<evidence type="ECO:0000256" key="6">
    <source>
        <dbReference type="ARBA" id="ARBA00022842"/>
    </source>
</evidence>
<keyword evidence="6 8" id="KW-0460">Magnesium</keyword>
<feature type="domain" description="Obg" evidence="10">
    <location>
        <begin position="1"/>
        <end position="158"/>
    </location>
</feature>
<dbReference type="GO" id="GO:0000287">
    <property type="term" value="F:magnesium ion binding"/>
    <property type="evidence" value="ECO:0007669"/>
    <property type="project" value="InterPro"/>
</dbReference>
<dbReference type="GO" id="GO:0043022">
    <property type="term" value="F:ribosome binding"/>
    <property type="evidence" value="ECO:0007669"/>
    <property type="project" value="UniProtKB-ARBA"/>
</dbReference>
<dbReference type="EC" id="3.6.5.-" evidence="8"/>
<comment type="subunit">
    <text evidence="8">Monomer.</text>
</comment>
<comment type="function">
    <text evidence="8">An essential GTPase which binds GTP, GDP and possibly (p)ppGpp with moderate affinity, with high nucleotide exchange rates and a fairly low GTP hydrolysis rate. Plays a role in control of the cell cycle, stress response, ribosome biogenesis and in those bacteria that undergo differentiation, in morphogenesis control.</text>
</comment>
<protein>
    <recommendedName>
        <fullName evidence="8">GTPase Obg</fullName>
        <ecNumber evidence="8">3.6.5.-</ecNumber>
    </recommendedName>
    <alternativeName>
        <fullName evidence="8">GTP-binding protein Obg</fullName>
    </alternativeName>
</protein>
<reference evidence="11 12" key="1">
    <citation type="submission" date="2018-10" db="EMBL/GenBank/DDBJ databases">
        <title>Propagation and draft genome sequences of three atypical Erhlichia ruminantium isolates.</title>
        <authorList>
            <person name="Liebenberg J."/>
            <person name="Steyn H."/>
            <person name="Josemans A."/>
            <person name="Zweygarth E."/>
        </authorList>
    </citation>
    <scope>NUCLEOTIDE SEQUENCE [LARGE SCALE GENOMIC DNA]</scope>
    <source>
        <strain evidence="11 12">Omatjenne</strain>
    </source>
</reference>
<dbReference type="GO" id="GO:0042254">
    <property type="term" value="P:ribosome biogenesis"/>
    <property type="evidence" value="ECO:0007669"/>
    <property type="project" value="UniProtKB-UniRule"/>
</dbReference>
<evidence type="ECO:0000256" key="1">
    <source>
        <dbReference type="ARBA" id="ARBA00007699"/>
    </source>
</evidence>
<gene>
    <name evidence="11" type="primary">obgE</name>
    <name evidence="8" type="synonym">obg</name>
    <name evidence="11" type="ORF">EDL80_02730</name>
</gene>
<dbReference type="Gene3D" id="3.40.50.300">
    <property type="entry name" value="P-loop containing nucleotide triphosphate hydrolases"/>
    <property type="match status" value="1"/>
</dbReference>
<evidence type="ECO:0000256" key="7">
    <source>
        <dbReference type="ARBA" id="ARBA00023134"/>
    </source>
</evidence>
<feature type="binding site" evidence="8">
    <location>
        <begin position="211"/>
        <end position="214"/>
    </location>
    <ligand>
        <name>GTP</name>
        <dbReference type="ChEBI" id="CHEBI:37565"/>
    </ligand>
</feature>
<comment type="similarity">
    <text evidence="1 8">Belongs to the TRAFAC class OBG-HflX-like GTPase superfamily. OBG GTPase family.</text>
</comment>
<dbReference type="AlphaFoldDB" id="A0AAE6QAX6"/>
<evidence type="ECO:0000256" key="8">
    <source>
        <dbReference type="HAMAP-Rule" id="MF_01454"/>
    </source>
</evidence>
<dbReference type="PANTHER" id="PTHR11702:SF31">
    <property type="entry name" value="MITOCHONDRIAL RIBOSOME-ASSOCIATED GTPASE 2"/>
    <property type="match status" value="1"/>
</dbReference>
<dbReference type="PANTHER" id="PTHR11702">
    <property type="entry name" value="DEVELOPMENTALLY REGULATED GTP-BINDING PROTEIN-RELATED"/>
    <property type="match status" value="1"/>
</dbReference>
<evidence type="ECO:0000256" key="5">
    <source>
        <dbReference type="ARBA" id="ARBA00022801"/>
    </source>
</evidence>
<feature type="domain" description="OBG-type G" evidence="9">
    <location>
        <begin position="159"/>
        <end position="325"/>
    </location>
</feature>
<sequence length="340" mass="37691">MSFIDEAKVYLKAGKGGDGCSSFRREKFIEFGGPDGGNGGNGGNIIFITSHHVNTLIYFKYKQHIKAENGHPGTGKNKFGSSGKDIIVEVPIGTQIYDEEDTLIIDLNSENQQFIAAQGGKGGIGNSKYKTSTNRAPRHFTLGEQGEEKWVILKLKIISDIGIIGLPNAGKSSFLASCTDSKTKIANYPFTTLEPELGVAFIDNTELVLADIPGLIPGAHLGHGIGDKFLKHIERCSILLHIIDCTLEDIIESYECIRNELLLYSKALTEKTEFILLNKCDLLDQKEISKKKHLLSDHTKKEVFTSSIQESRYHILSSLIKYINKNNPKNKPFVYDPFNI</sequence>
<dbReference type="SUPFAM" id="SSF52540">
    <property type="entry name" value="P-loop containing nucleoside triphosphate hydrolases"/>
    <property type="match status" value="1"/>
</dbReference>
<evidence type="ECO:0000313" key="11">
    <source>
        <dbReference type="EMBL" id="QGR03473.1"/>
    </source>
</evidence>
<dbReference type="NCBIfam" id="NF008956">
    <property type="entry name" value="PRK12299.1"/>
    <property type="match status" value="1"/>
</dbReference>
<keyword evidence="3 8" id="KW-0479">Metal-binding</keyword>
<feature type="binding site" evidence="8">
    <location>
        <begin position="306"/>
        <end position="308"/>
    </location>
    <ligand>
        <name>GTP</name>
        <dbReference type="ChEBI" id="CHEBI:37565"/>
    </ligand>
</feature>
<evidence type="ECO:0000259" key="9">
    <source>
        <dbReference type="PROSITE" id="PS51710"/>
    </source>
</evidence>
<dbReference type="InterPro" id="IPR014100">
    <property type="entry name" value="GTP-bd_Obg/CgtA"/>
</dbReference>
<proteinExistence type="inferred from homology"/>
<dbReference type="PRINTS" id="PR00326">
    <property type="entry name" value="GTP1OBG"/>
</dbReference>
<dbReference type="Gene3D" id="2.70.210.12">
    <property type="entry name" value="GTP1/OBG domain"/>
    <property type="match status" value="1"/>
</dbReference>
<accession>A0AAE6QAX6</accession>
<dbReference type="RefSeq" id="WP_158406655.1">
    <property type="nucleotide sequence ID" value="NZ_CP033454.1"/>
</dbReference>
<dbReference type="NCBIfam" id="NF008955">
    <property type="entry name" value="PRK12297.1"/>
    <property type="match status" value="1"/>
</dbReference>
<dbReference type="CDD" id="cd01898">
    <property type="entry name" value="Obg"/>
    <property type="match status" value="1"/>
</dbReference>
<keyword evidence="4 8" id="KW-0547">Nucleotide-binding</keyword>
<dbReference type="PIRSF" id="PIRSF002401">
    <property type="entry name" value="GTP_bd_Obg/CgtA"/>
    <property type="match status" value="1"/>
</dbReference>
<feature type="binding site" evidence="8">
    <location>
        <begin position="278"/>
        <end position="281"/>
    </location>
    <ligand>
        <name>GTP</name>
        <dbReference type="ChEBI" id="CHEBI:37565"/>
    </ligand>
</feature>
<dbReference type="InterPro" id="IPR006073">
    <property type="entry name" value="GTP-bd"/>
</dbReference>
<dbReference type="Proteomes" id="UP000422822">
    <property type="component" value="Chromosome"/>
</dbReference>
<evidence type="ECO:0000259" key="10">
    <source>
        <dbReference type="PROSITE" id="PS51883"/>
    </source>
</evidence>
<dbReference type="GO" id="GO:0003924">
    <property type="term" value="F:GTPase activity"/>
    <property type="evidence" value="ECO:0007669"/>
    <property type="project" value="UniProtKB-UniRule"/>
</dbReference>
<evidence type="ECO:0000256" key="3">
    <source>
        <dbReference type="ARBA" id="ARBA00022723"/>
    </source>
</evidence>
<dbReference type="EMBL" id="CP033455">
    <property type="protein sequence ID" value="QGR03473.1"/>
    <property type="molecule type" value="Genomic_DNA"/>
</dbReference>
<dbReference type="InterPro" id="IPR036726">
    <property type="entry name" value="GTP1_OBG_dom_sf"/>
</dbReference>
<dbReference type="NCBIfam" id="TIGR02729">
    <property type="entry name" value="Obg_CgtA"/>
    <property type="match status" value="1"/>
</dbReference>
<dbReference type="InterPro" id="IPR045086">
    <property type="entry name" value="OBG_GTPase"/>
</dbReference>
<dbReference type="InterPro" id="IPR006169">
    <property type="entry name" value="GTP1_OBG_dom"/>
</dbReference>
<feature type="binding site" evidence="8">
    <location>
        <position position="172"/>
    </location>
    <ligand>
        <name>Mg(2+)</name>
        <dbReference type="ChEBI" id="CHEBI:18420"/>
    </ligand>
</feature>